<evidence type="ECO:0000256" key="7">
    <source>
        <dbReference type="ARBA" id="ARBA00023136"/>
    </source>
</evidence>
<feature type="repeat" description="Solcar" evidence="8">
    <location>
        <begin position="85"/>
        <end position="171"/>
    </location>
</feature>
<reference evidence="11 12" key="3">
    <citation type="journal article" date="2016" name="Sci. Rep.">
        <title>Genome-wide diversity and gene expression profiling of Babesia microti isolates identify polymorphic genes that mediate host-pathogen interactions.</title>
        <authorList>
            <person name="Silva J.C."/>
            <person name="Cornillot E."/>
            <person name="McCracken C."/>
            <person name="Usmani-Brown S."/>
            <person name="Dwivedi A."/>
            <person name="Ifeonu O.O."/>
            <person name="Crabtree J."/>
            <person name="Gotia H.T."/>
            <person name="Virji A.Z."/>
            <person name="Reynes C."/>
            <person name="Colinge J."/>
            <person name="Kumar V."/>
            <person name="Lawres L."/>
            <person name="Pazzi J.E."/>
            <person name="Pablo J.V."/>
            <person name="Hung C."/>
            <person name="Brancato J."/>
            <person name="Kumari P."/>
            <person name="Orvis J."/>
            <person name="Tretina K."/>
            <person name="Chibucos M."/>
            <person name="Ott S."/>
            <person name="Sadzewicz L."/>
            <person name="Sengamalay N."/>
            <person name="Shetty A.C."/>
            <person name="Su Q."/>
            <person name="Tallon L."/>
            <person name="Fraser C.M."/>
            <person name="Frutos R."/>
            <person name="Molina D.M."/>
            <person name="Krause P.J."/>
            <person name="Ben Mamoun C."/>
        </authorList>
    </citation>
    <scope>NUCLEOTIDE SEQUENCE [LARGE SCALE GENOMIC DNA]</scope>
    <source>
        <strain evidence="11 12">RI</strain>
    </source>
</reference>
<evidence type="ECO:0000313" key="12">
    <source>
        <dbReference type="Proteomes" id="UP000002899"/>
    </source>
</evidence>
<dbReference type="GeneID" id="24425898"/>
<keyword evidence="3 9" id="KW-0813">Transport</keyword>
<evidence type="ECO:0000256" key="8">
    <source>
        <dbReference type="PROSITE-ProRule" id="PRU00282"/>
    </source>
</evidence>
<evidence type="ECO:0000313" key="11">
    <source>
        <dbReference type="EMBL" id="SIO73638.1"/>
    </source>
</evidence>
<proteinExistence type="inferred from homology"/>
<evidence type="ECO:0000256" key="6">
    <source>
        <dbReference type="ARBA" id="ARBA00022989"/>
    </source>
</evidence>
<dbReference type="SUPFAM" id="SSF103506">
    <property type="entry name" value="Mitochondrial carrier"/>
    <property type="match status" value="1"/>
</dbReference>
<feature type="transmembrane region" description="Helical" evidence="10">
    <location>
        <begin position="51"/>
        <end position="73"/>
    </location>
</feature>
<reference evidence="11 12" key="1">
    <citation type="journal article" date="2012" name="Nucleic Acids Res.">
        <title>Sequencing of the smallest Apicomplexan genome from the human pathogen Babesia microti.</title>
        <authorList>
            <person name="Cornillot E."/>
            <person name="Hadj-Kaddour K."/>
            <person name="Dassouli A."/>
            <person name="Noel B."/>
            <person name="Ranwez V."/>
            <person name="Vacherie B."/>
            <person name="Augagneur Y."/>
            <person name="Bres V."/>
            <person name="Duclos A."/>
            <person name="Randazzo S."/>
            <person name="Carcy B."/>
            <person name="Debierre-Grockiego F."/>
            <person name="Delbecq S."/>
            <person name="Moubri-Menage K."/>
            <person name="Shams-Eldin H."/>
            <person name="Usmani-Brown S."/>
            <person name="Bringaud F."/>
            <person name="Wincker P."/>
            <person name="Vivares C.P."/>
            <person name="Schwarz R.T."/>
            <person name="Schetters T.P."/>
            <person name="Krause P.J."/>
            <person name="Gorenflot A."/>
            <person name="Berry V."/>
            <person name="Barbe V."/>
            <person name="Ben Mamoun C."/>
        </authorList>
    </citation>
    <scope>NUCLEOTIDE SEQUENCE [LARGE SCALE GENOMIC DNA]</scope>
    <source>
        <strain evidence="11 12">RI</strain>
    </source>
</reference>
<dbReference type="VEuPathDB" id="PiroplasmaDB:BmR1_04g06266"/>
<feature type="transmembrane region" description="Helical" evidence="10">
    <location>
        <begin position="146"/>
        <end position="164"/>
    </location>
</feature>
<reference evidence="11 12" key="2">
    <citation type="journal article" date="2013" name="PLoS ONE">
        <title>Whole genome mapping and re-organization of the nuclear and mitochondrial genomes of Babesia microti isolates.</title>
        <authorList>
            <person name="Cornillot E."/>
            <person name="Dassouli A."/>
            <person name="Garg A."/>
            <person name="Pachikara N."/>
            <person name="Randazzo S."/>
            <person name="Depoix D."/>
            <person name="Carcy B."/>
            <person name="Delbecq S."/>
            <person name="Frutos R."/>
            <person name="Silva J.C."/>
            <person name="Sutton R."/>
            <person name="Krause P.J."/>
            <person name="Mamoun C.B."/>
        </authorList>
    </citation>
    <scope>NUCLEOTIDE SEQUENCE [LARGE SCALE GENOMIC DNA]</scope>
    <source>
        <strain evidence="11 12">RI</strain>
    </source>
</reference>
<evidence type="ECO:0000256" key="1">
    <source>
        <dbReference type="ARBA" id="ARBA00004141"/>
    </source>
</evidence>
<comment type="subcellular location">
    <subcellularLocation>
        <location evidence="1">Membrane</location>
        <topology evidence="1">Multi-pass membrane protein</topology>
    </subcellularLocation>
</comment>
<dbReference type="InterPro" id="IPR018108">
    <property type="entry name" value="MCP_transmembrane"/>
</dbReference>
<evidence type="ECO:0000256" key="5">
    <source>
        <dbReference type="ARBA" id="ARBA00022737"/>
    </source>
</evidence>
<keyword evidence="7 8" id="KW-0472">Membrane</keyword>
<evidence type="ECO:0000256" key="9">
    <source>
        <dbReference type="RuleBase" id="RU000488"/>
    </source>
</evidence>
<dbReference type="PROSITE" id="PS50920">
    <property type="entry name" value="SOLCAR"/>
    <property type="match status" value="3"/>
</dbReference>
<dbReference type="RefSeq" id="XP_021337716.1">
    <property type="nucleotide sequence ID" value="XM_021482491.1"/>
</dbReference>
<evidence type="ECO:0000256" key="4">
    <source>
        <dbReference type="ARBA" id="ARBA00022692"/>
    </source>
</evidence>
<evidence type="ECO:0000256" key="10">
    <source>
        <dbReference type="SAM" id="Phobius"/>
    </source>
</evidence>
<evidence type="ECO:0000256" key="3">
    <source>
        <dbReference type="ARBA" id="ARBA00022448"/>
    </source>
</evidence>
<accession>A0A1N6LXN2</accession>
<dbReference type="KEGG" id="bmic:BmR1_04g06266"/>
<feature type="repeat" description="Solcar" evidence="8">
    <location>
        <begin position="178"/>
        <end position="266"/>
    </location>
</feature>
<dbReference type="EMBL" id="LN871599">
    <property type="protein sequence ID" value="SIO73638.1"/>
    <property type="molecule type" value="Genomic_DNA"/>
</dbReference>
<dbReference type="GO" id="GO:0016020">
    <property type="term" value="C:membrane"/>
    <property type="evidence" value="ECO:0007669"/>
    <property type="project" value="UniProtKB-SubCell"/>
</dbReference>
<feature type="transmembrane region" description="Helical" evidence="10">
    <location>
        <begin position="246"/>
        <end position="263"/>
    </location>
</feature>
<organism evidence="11 12">
    <name type="scientific">Babesia microti (strain RI)</name>
    <dbReference type="NCBI Taxonomy" id="1133968"/>
    <lineage>
        <taxon>Eukaryota</taxon>
        <taxon>Sar</taxon>
        <taxon>Alveolata</taxon>
        <taxon>Apicomplexa</taxon>
        <taxon>Aconoidasida</taxon>
        <taxon>Piroplasmida</taxon>
        <taxon>Babesiidae</taxon>
        <taxon>Babesia</taxon>
    </lineage>
</organism>
<dbReference type="PANTHER" id="PTHR45667">
    <property type="entry name" value="S-ADENOSYLMETHIONINE MITOCHONDRIAL CARRIER PROTEIN"/>
    <property type="match status" value="1"/>
</dbReference>
<comment type="similarity">
    <text evidence="2 9">Belongs to the mitochondrial carrier (TC 2.A.29) family.</text>
</comment>
<protein>
    <submittedName>
        <fullName evidence="11">Mitochondrial carrier protein</fullName>
    </submittedName>
</protein>
<feature type="repeat" description="Solcar" evidence="8">
    <location>
        <begin position="1"/>
        <end position="81"/>
    </location>
</feature>
<keyword evidence="12" id="KW-1185">Reference proteome</keyword>
<keyword evidence="6 10" id="KW-1133">Transmembrane helix</keyword>
<name>A0A1N6LXN2_BABMR</name>
<sequence>MSFIGACLGGLTARLIYHPFDTSRVNLQLKHSGPRSSIFLTREIFRENGLLYLYSGLGLSCIGSILGTGVYISSYNAIYNKFEDKISTNSMKSALIAECLASLIFVPTAVATERAQVRSLAIRIGNSFKILANIVKTGDLKALFKGYWLTLGVFVPLSIIQMPLYENIKNMLQKFYDNELTSKLIASAMSGGVAWWITSPLDIIRFRLQIQNAETNFNYKGLLHGVCCIHRGQGIAGLFRGSLNRSIFGAINFSTVILISHLYDAY</sequence>
<gene>
    <name evidence="11" type="ORF">BmR1_04g06266</name>
</gene>
<dbReference type="Proteomes" id="UP000002899">
    <property type="component" value="Chromosome IV"/>
</dbReference>
<dbReference type="AlphaFoldDB" id="A0A1N6LXN2"/>
<keyword evidence="5" id="KW-0677">Repeat</keyword>
<dbReference type="Pfam" id="PF00153">
    <property type="entry name" value="Mito_carr"/>
    <property type="match status" value="3"/>
</dbReference>
<dbReference type="InterPro" id="IPR023395">
    <property type="entry name" value="MCP_dom_sf"/>
</dbReference>
<evidence type="ECO:0000256" key="2">
    <source>
        <dbReference type="ARBA" id="ARBA00006375"/>
    </source>
</evidence>
<dbReference type="Gene3D" id="1.50.40.10">
    <property type="entry name" value="Mitochondrial carrier domain"/>
    <property type="match status" value="2"/>
</dbReference>
<keyword evidence="4 8" id="KW-0812">Transmembrane</keyword>
<dbReference type="OrthoDB" id="250329at2759"/>